<evidence type="ECO:0000256" key="3">
    <source>
        <dbReference type="ARBA" id="ARBA00022801"/>
    </source>
</evidence>
<dbReference type="CDD" id="cd08071">
    <property type="entry name" value="MPN_DUF2466"/>
    <property type="match status" value="1"/>
</dbReference>
<evidence type="ECO:0000313" key="10">
    <source>
        <dbReference type="Proteomes" id="UP000007382"/>
    </source>
</evidence>
<dbReference type="NCBIfam" id="TIGR00608">
    <property type="entry name" value="radc"/>
    <property type="match status" value="1"/>
</dbReference>
<dbReference type="PANTHER" id="PTHR30471">
    <property type="entry name" value="DNA REPAIR PROTEIN RADC"/>
    <property type="match status" value="1"/>
</dbReference>
<dbReference type="eggNOG" id="COG2003">
    <property type="taxonomic scope" value="Bacteria"/>
</dbReference>
<organism evidence="9 10">
    <name type="scientific">Leptospirillum ferrooxidans (strain C2-3)</name>
    <dbReference type="NCBI Taxonomy" id="1162668"/>
    <lineage>
        <taxon>Bacteria</taxon>
        <taxon>Pseudomonadati</taxon>
        <taxon>Nitrospirota</taxon>
        <taxon>Nitrospiria</taxon>
        <taxon>Nitrospirales</taxon>
        <taxon>Nitrospiraceae</taxon>
        <taxon>Leptospirillum</taxon>
    </lineage>
</organism>
<feature type="domain" description="MPN" evidence="8">
    <location>
        <begin position="89"/>
        <end position="211"/>
    </location>
</feature>
<dbReference type="OrthoDB" id="9804482at2"/>
<proteinExistence type="inferred from homology"/>
<reference evidence="10" key="2">
    <citation type="submission" date="2012-03" db="EMBL/GenBank/DDBJ databases">
        <title>The complete genome sequence of the pioneer microbe on fresh volcanic deposit, Leptospirillum ferrooxidans strain C2-3.</title>
        <authorList>
            <person name="Fujimura R."/>
            <person name="Sato Y."/>
            <person name="Nishizawa T."/>
            <person name="Nanba K."/>
            <person name="Oshima K."/>
            <person name="Hattori M."/>
            <person name="Kamijo T."/>
            <person name="Ohta H."/>
        </authorList>
    </citation>
    <scope>NUCLEOTIDE SEQUENCE [LARGE SCALE GENOMIC DNA]</scope>
    <source>
        <strain evidence="10">C2-3</strain>
    </source>
</reference>
<dbReference type="PROSITE" id="PS01302">
    <property type="entry name" value="UPF0758"/>
    <property type="match status" value="1"/>
</dbReference>
<dbReference type="AlphaFoldDB" id="I0IM21"/>
<gene>
    <name evidence="9" type="primary">radC</name>
    <name evidence="9" type="ordered locus">LFE_0604</name>
</gene>
<dbReference type="InterPro" id="IPR020891">
    <property type="entry name" value="UPF0758_CS"/>
</dbReference>
<dbReference type="PANTHER" id="PTHR30471:SF3">
    <property type="entry name" value="UPF0758 PROTEIN YEES-RELATED"/>
    <property type="match status" value="1"/>
</dbReference>
<feature type="compositionally biased region" description="Basic and acidic residues" evidence="7">
    <location>
        <begin position="298"/>
        <end position="320"/>
    </location>
</feature>
<dbReference type="STRING" id="1162668.LFE_0604"/>
<evidence type="ECO:0000256" key="1">
    <source>
        <dbReference type="ARBA" id="ARBA00022670"/>
    </source>
</evidence>
<dbReference type="KEGG" id="lfc:LFE_0604"/>
<dbReference type="InterPro" id="IPR037518">
    <property type="entry name" value="MPN"/>
</dbReference>
<keyword evidence="5" id="KW-0482">Metalloprotease</keyword>
<dbReference type="PATRIC" id="fig|1162668.3.peg.707"/>
<protein>
    <submittedName>
        <fullName evidence="9">Putative DNA repair proteins</fullName>
    </submittedName>
</protein>
<evidence type="ECO:0000256" key="4">
    <source>
        <dbReference type="ARBA" id="ARBA00022833"/>
    </source>
</evidence>
<dbReference type="GO" id="GO:0008237">
    <property type="term" value="F:metallopeptidase activity"/>
    <property type="evidence" value="ECO:0007669"/>
    <property type="project" value="UniProtKB-KW"/>
</dbReference>
<sequence length="335" mass="37343">MSRLQLIPGLFPPEPLSTTKLRDEPDWVLVERITGTKCPENVNLRDLSRMTQTELKETLGLTDVQGKKLGAALVLGERLANEGIDRGMSINSAEDAYRIFSGQTKDAKKECFYAISMDQKHQVIDLHKISEGSLTMTLVHPREVFNPVIRDSAASVIFLHNHPSGNPEPSTDDYNLTVRLNEAGILLGIRVVDHVVIGDGAFVSLRDRGAFREERGMSQAAENDGSRETTPQSREELPAEKASTAVLRNRASEAERNHDWKKAAEYYRKAIENYPSQPGSALAKRDIELLTGSMKECLRMETSGKDRSHSAPQAREEKSVEPQTSRQRSRDGMGF</sequence>
<dbReference type="EMBL" id="AP012342">
    <property type="protein sequence ID" value="BAM06320.1"/>
    <property type="molecule type" value="Genomic_DNA"/>
</dbReference>
<dbReference type="Proteomes" id="UP000007382">
    <property type="component" value="Chromosome"/>
</dbReference>
<keyword evidence="1" id="KW-0645">Protease</keyword>
<keyword evidence="10" id="KW-1185">Reference proteome</keyword>
<evidence type="ECO:0000256" key="7">
    <source>
        <dbReference type="SAM" id="MobiDB-lite"/>
    </source>
</evidence>
<comment type="similarity">
    <text evidence="6">Belongs to the UPF0758 family.</text>
</comment>
<dbReference type="InterPro" id="IPR025657">
    <property type="entry name" value="RadC_JAB"/>
</dbReference>
<dbReference type="Gene3D" id="3.40.140.10">
    <property type="entry name" value="Cytidine Deaminase, domain 2"/>
    <property type="match status" value="1"/>
</dbReference>
<dbReference type="HOGENOM" id="CLU_828459_0_0_0"/>
<evidence type="ECO:0000313" key="9">
    <source>
        <dbReference type="EMBL" id="BAM06320.1"/>
    </source>
</evidence>
<reference evidence="9 10" key="1">
    <citation type="journal article" date="2012" name="J. Bacteriol.">
        <title>Complete Genome Sequence of Leptospirillum ferrooxidans Strain C2-3, Isolated from a Fresh Volcanic Ash Deposit on the Island of Miyake, Japan.</title>
        <authorList>
            <person name="Fujimura R."/>
            <person name="Sato Y."/>
            <person name="Nishizawa T."/>
            <person name="Oshima K."/>
            <person name="Kim S.-W."/>
            <person name="Hattori M."/>
            <person name="Kamijo T."/>
            <person name="Ohta H."/>
        </authorList>
    </citation>
    <scope>NUCLEOTIDE SEQUENCE [LARGE SCALE GENOMIC DNA]</scope>
    <source>
        <strain evidence="9 10">C2-3</strain>
    </source>
</reference>
<accession>I0IM21</accession>
<dbReference type="GO" id="GO:0006508">
    <property type="term" value="P:proteolysis"/>
    <property type="evidence" value="ECO:0007669"/>
    <property type="project" value="UniProtKB-KW"/>
</dbReference>
<dbReference type="PROSITE" id="PS50249">
    <property type="entry name" value="MPN"/>
    <property type="match status" value="1"/>
</dbReference>
<keyword evidence="2" id="KW-0479">Metal-binding</keyword>
<keyword evidence="4" id="KW-0862">Zinc</keyword>
<feature type="region of interest" description="Disordered" evidence="7">
    <location>
        <begin position="298"/>
        <end position="335"/>
    </location>
</feature>
<dbReference type="GO" id="GO:0046872">
    <property type="term" value="F:metal ion binding"/>
    <property type="evidence" value="ECO:0007669"/>
    <property type="project" value="UniProtKB-KW"/>
</dbReference>
<evidence type="ECO:0000256" key="2">
    <source>
        <dbReference type="ARBA" id="ARBA00022723"/>
    </source>
</evidence>
<evidence type="ECO:0000256" key="6">
    <source>
        <dbReference type="RuleBase" id="RU003797"/>
    </source>
</evidence>
<keyword evidence="3" id="KW-0378">Hydrolase</keyword>
<evidence type="ECO:0000256" key="5">
    <source>
        <dbReference type="ARBA" id="ARBA00023049"/>
    </source>
</evidence>
<dbReference type="RefSeq" id="WP_014448812.1">
    <property type="nucleotide sequence ID" value="NC_017094.1"/>
</dbReference>
<dbReference type="InterPro" id="IPR001405">
    <property type="entry name" value="UPF0758"/>
</dbReference>
<evidence type="ECO:0000259" key="8">
    <source>
        <dbReference type="PROSITE" id="PS50249"/>
    </source>
</evidence>
<name>I0IM21_LEPFC</name>
<feature type="region of interest" description="Disordered" evidence="7">
    <location>
        <begin position="214"/>
        <end position="258"/>
    </location>
</feature>
<dbReference type="Pfam" id="PF04002">
    <property type="entry name" value="RadC"/>
    <property type="match status" value="1"/>
</dbReference>